<reference evidence="2 3" key="1">
    <citation type="submission" date="2016-12" db="EMBL/GenBank/DDBJ databases">
        <title>Study of bacterial adaptation to deep sea.</title>
        <authorList>
            <person name="Song J."/>
            <person name="Yoshizawa S."/>
            <person name="Kogure K."/>
        </authorList>
    </citation>
    <scope>NUCLEOTIDE SEQUENCE [LARGE SCALE GENOMIC DNA]</scope>
    <source>
        <strain evidence="2 3">SAORIC-165</strain>
    </source>
</reference>
<name>A0A2S7TXR8_9BACT</name>
<protein>
    <recommendedName>
        <fullName evidence="4">Type 4 fimbrial biogenesis protein PilX N-terminal domain-containing protein</fullName>
    </recommendedName>
</protein>
<evidence type="ECO:0000313" key="2">
    <source>
        <dbReference type="EMBL" id="PQJ27556.1"/>
    </source>
</evidence>
<accession>A0A2S7TXR8</accession>
<feature type="transmembrane region" description="Helical" evidence="1">
    <location>
        <begin position="12"/>
        <end position="35"/>
    </location>
</feature>
<keyword evidence="1" id="KW-1133">Transmembrane helix</keyword>
<gene>
    <name evidence="2" type="ORF">BSZ32_02970</name>
</gene>
<evidence type="ECO:0000313" key="3">
    <source>
        <dbReference type="Proteomes" id="UP000239907"/>
    </source>
</evidence>
<keyword evidence="3" id="KW-1185">Reference proteome</keyword>
<evidence type="ECO:0000256" key="1">
    <source>
        <dbReference type="SAM" id="Phobius"/>
    </source>
</evidence>
<keyword evidence="1" id="KW-0812">Transmembrane</keyword>
<organism evidence="2 3">
    <name type="scientific">Rubritalea profundi</name>
    <dbReference type="NCBI Taxonomy" id="1658618"/>
    <lineage>
        <taxon>Bacteria</taxon>
        <taxon>Pseudomonadati</taxon>
        <taxon>Verrucomicrobiota</taxon>
        <taxon>Verrucomicrobiia</taxon>
        <taxon>Verrucomicrobiales</taxon>
        <taxon>Rubritaleaceae</taxon>
        <taxon>Rubritalea</taxon>
    </lineage>
</organism>
<dbReference type="RefSeq" id="WP_105042046.1">
    <property type="nucleotide sequence ID" value="NZ_MQWA01000001.1"/>
</dbReference>
<proteinExistence type="predicted"/>
<evidence type="ECO:0008006" key="4">
    <source>
        <dbReference type="Google" id="ProtNLM"/>
    </source>
</evidence>
<dbReference type="OrthoDB" id="188824at2"/>
<dbReference type="Proteomes" id="UP000239907">
    <property type="component" value="Unassembled WGS sequence"/>
</dbReference>
<comment type="caution">
    <text evidence="2">The sequence shown here is derived from an EMBL/GenBank/DDBJ whole genome shotgun (WGS) entry which is preliminary data.</text>
</comment>
<dbReference type="EMBL" id="MQWA01000001">
    <property type="protein sequence ID" value="PQJ27556.1"/>
    <property type="molecule type" value="Genomic_DNA"/>
</dbReference>
<dbReference type="AlphaFoldDB" id="A0A2S7TXR8"/>
<sequence length="596" mass="63702">MKTNLFKNRQRSGLITILSVVVIGSFLLAIMGIMYRGSIRSLEAQKKVQLQVDYDARKQAFLRSVVTIAPVTVANTMINNANANFGGASGLFDLASSVSKLGTARSSADETGMEFPSTYKNGNTGNKTGTFNVANYVASVTAAPTPVLSGNAVAFTKISYPDIHFGYYSVNSITGAKTFIAKKNSWTINVHERASEIAAAGLSSGLLTDHYDLDIYEIPAQLAISSSAFTNIGQIGTGNYDAGNANNITIKGIVYAKKATMSHGNIDGVSTTQGADLTGATVGEYTVDASGARTTHENANATFYPISKASDYARTLFLPINSGFNFFDRFATSDMNGDATEEWYTYSCGSHQCKMKLDVIEVKAGIPTALRFSTDTYEVVIFNAADSDFTSGVAWPGVADDGYDDFPFILEDSSGIQGVAIHLGKLADWITTSDGGNVFDVKNYHSIAINANYKDTSVIDRPLAPTVDLSPLVVILRDCDDLTDFSDGFSIVTNYTLQILEDLNQEPITGGGEDYPPLSVFAPTIGYGLGDQFRSVSLTGSMGSLNTGTGEVNILELKDTNGGASAAQTFADLKPIEEIADLPPINVMNWLVMIKK</sequence>
<keyword evidence="1" id="KW-0472">Membrane</keyword>